<dbReference type="PANTHER" id="PTHR33371">
    <property type="entry name" value="INTERMEMBRANE PHOSPHOLIPID TRANSPORT SYSTEM BINDING PROTEIN MLAD-RELATED"/>
    <property type="match status" value="1"/>
</dbReference>
<evidence type="ECO:0000313" key="5">
    <source>
        <dbReference type="Proteomes" id="UP001229955"/>
    </source>
</evidence>
<protein>
    <submittedName>
        <fullName evidence="4">MlaD family protein</fullName>
    </submittedName>
</protein>
<evidence type="ECO:0000259" key="2">
    <source>
        <dbReference type="Pfam" id="PF02470"/>
    </source>
</evidence>
<evidence type="ECO:0000313" key="3">
    <source>
        <dbReference type="EMBL" id="WKW13074.1"/>
    </source>
</evidence>
<sequence length="293" mass="30768">MKRRDEVLVGIVATVALVLGVIGSLLLARGGLTSGYPVYSVFAWGSGLRPGQPVLFSGVTVGYVGDVSMRRDGFLVVEMRIDKEYQLPTTTTARIVPNGVFGDMMVALTVGGMTEDDFAVGDTLPAGPPALGIGDVLARVDSIGRDVQSLTTGLNQELVQNGGLAELRATVRNANVFLTELTRIAQAQSAELSRTQAAVRKVVSAVDSAVVDSTVKALSGAATAMGALATDLQATTQQLNGVLAKLEGTEGSAGLLLNDPGLYRDTRALLTRLDSLTADFQRNPKKYVKLSIF</sequence>
<name>A0AA49K1Y0_9BACT</name>
<keyword evidence="5" id="KW-1185">Reference proteome</keyword>
<dbReference type="RefSeq" id="WP_367885936.1">
    <property type="nucleotide sequence ID" value="NZ_CP130612.1"/>
</dbReference>
<organism evidence="4 5">
    <name type="scientific">Pseudogemmatithrix spongiicola</name>
    <dbReference type="NCBI Taxonomy" id="3062599"/>
    <lineage>
        <taxon>Bacteria</taxon>
        <taxon>Pseudomonadati</taxon>
        <taxon>Gemmatimonadota</taxon>
        <taxon>Gemmatimonadia</taxon>
        <taxon>Gemmatimonadales</taxon>
        <taxon>Gemmatimonadaceae</taxon>
        <taxon>Pseudogemmatithrix</taxon>
    </lineage>
</organism>
<dbReference type="Proteomes" id="UP001229955">
    <property type="component" value="Chromosome"/>
</dbReference>
<accession>A0AA49K1Y0</accession>
<proteinExistence type="predicted"/>
<keyword evidence="1" id="KW-0472">Membrane</keyword>
<keyword evidence="1" id="KW-1133">Transmembrane helix</keyword>
<feature type="domain" description="Mce/MlaD" evidence="2">
    <location>
        <begin position="35"/>
        <end position="110"/>
    </location>
</feature>
<dbReference type="AlphaFoldDB" id="A0AA49K1Y0"/>
<keyword evidence="1" id="KW-0812">Transmembrane</keyword>
<dbReference type="EMBL" id="CP130613">
    <property type="protein sequence ID" value="WKW15980.1"/>
    <property type="molecule type" value="Genomic_DNA"/>
</dbReference>
<dbReference type="Pfam" id="PF02470">
    <property type="entry name" value="MlaD"/>
    <property type="match status" value="1"/>
</dbReference>
<dbReference type="PANTHER" id="PTHR33371:SF4">
    <property type="entry name" value="INTERMEMBRANE PHOSPHOLIPID TRANSPORT SYSTEM BINDING PROTEIN MLAD"/>
    <property type="match status" value="1"/>
</dbReference>
<dbReference type="EMBL" id="CP130612">
    <property type="protein sequence ID" value="WKW13074.1"/>
    <property type="molecule type" value="Genomic_DNA"/>
</dbReference>
<feature type="transmembrane region" description="Helical" evidence="1">
    <location>
        <begin position="7"/>
        <end position="28"/>
    </location>
</feature>
<accession>A0AA49JW21</accession>
<reference evidence="4" key="1">
    <citation type="submission" date="2023-07" db="EMBL/GenBank/DDBJ databases">
        <authorList>
            <person name="Haufschild T."/>
            <person name="Kallscheuer N."/>
            <person name="Hammer J."/>
            <person name="Kohn T."/>
            <person name="Kabuu M."/>
            <person name="Jogler M."/>
            <person name="Wohfarth N."/>
            <person name="Heuer A."/>
            <person name="Rohde M."/>
            <person name="van Teeseling M.C.F."/>
            <person name="Jogler C."/>
        </authorList>
    </citation>
    <scope>NUCLEOTIDE SEQUENCE</scope>
    <source>
        <strain evidence="3">Strain 138</strain>
        <strain evidence="4">Strain 318</strain>
    </source>
</reference>
<gene>
    <name evidence="3" type="ORF">Strain138_002388</name>
    <name evidence="4" type="ORF">Strain318_002387</name>
</gene>
<dbReference type="KEGG" id="pspc:Strain318_002387"/>
<dbReference type="InterPro" id="IPR052336">
    <property type="entry name" value="MlaD_Phospholipid_Transporter"/>
</dbReference>
<evidence type="ECO:0000256" key="1">
    <source>
        <dbReference type="SAM" id="Phobius"/>
    </source>
</evidence>
<evidence type="ECO:0000313" key="4">
    <source>
        <dbReference type="EMBL" id="WKW15980.1"/>
    </source>
</evidence>
<dbReference type="InterPro" id="IPR003399">
    <property type="entry name" value="Mce/MlaD"/>
</dbReference>